<feature type="chain" id="PRO_5012169994" description="Transglycosylase SLT domain-containing protein" evidence="1">
    <location>
        <begin position="19"/>
        <end position="456"/>
    </location>
</feature>
<evidence type="ECO:0000313" key="4">
    <source>
        <dbReference type="Proteomes" id="UP000196531"/>
    </source>
</evidence>
<dbReference type="EMBL" id="MAAO01000016">
    <property type="protein sequence ID" value="OUR92928.1"/>
    <property type="molecule type" value="Genomic_DNA"/>
</dbReference>
<name>A0A1Y5F1A2_9BACT</name>
<evidence type="ECO:0000259" key="2">
    <source>
        <dbReference type="Pfam" id="PF01464"/>
    </source>
</evidence>
<comment type="caution">
    <text evidence="3">The sequence shown here is derived from an EMBL/GenBank/DDBJ whole genome shotgun (WGS) entry which is preliminary data.</text>
</comment>
<sequence length="456" mass="53542">MGKLTLLLLFITSLNSNALIPENFFQDDLTIIESIALKKKVTYFDLGPLYKGDQFHFYAKDPENRVSAEFPVPKYFYNSIHFWFNIYTLYNSNFSVLHDKKNLNIIYDVIDFTSLSKSGLNHHTKFALQSKLTLNKVKELRKTFKNLGKRKSSGIQEQNILKALKSARIKIPKGKSKRRNFFKKLSNNLRAQTGQKDNIQRGLSNILPFEKSMNKYFEKFRLPIELKAIPFLESSFNTKARSKVGATGTWQFMKHIGRHFMDVNRYTDGRLNPLLSSISALHLLKQNKQILKSWDLSITAYNSGPKHYIRAKRKLKKKNADLEYILKNYKHPHIGFASINFYSEFTALVYALAYRENFYSEPNGNAHSRLKTFITKCTQSPKWYFDNIKKLEPDARKLNLHFKRKKLKVKLKKGQIIFSDVNLNPKRYYRLPDKYITKKYPKNWAKLVRKLKCNTI</sequence>
<gene>
    <name evidence="3" type="ORF">A9Q84_20680</name>
</gene>
<organism evidence="3 4">
    <name type="scientific">Halobacteriovorax marinus</name>
    <dbReference type="NCBI Taxonomy" id="97084"/>
    <lineage>
        <taxon>Bacteria</taxon>
        <taxon>Pseudomonadati</taxon>
        <taxon>Bdellovibrionota</taxon>
        <taxon>Bacteriovoracia</taxon>
        <taxon>Bacteriovoracales</taxon>
        <taxon>Halobacteriovoraceae</taxon>
        <taxon>Halobacteriovorax</taxon>
    </lineage>
</organism>
<keyword evidence="1" id="KW-0732">Signal</keyword>
<protein>
    <recommendedName>
        <fullName evidence="2">Transglycosylase SLT domain-containing protein</fullName>
    </recommendedName>
</protein>
<dbReference type="Pfam" id="PF01464">
    <property type="entry name" value="SLT"/>
    <property type="match status" value="1"/>
</dbReference>
<dbReference type="InterPro" id="IPR008258">
    <property type="entry name" value="Transglycosylase_SLT_dom_1"/>
</dbReference>
<evidence type="ECO:0000313" key="3">
    <source>
        <dbReference type="EMBL" id="OUR92928.1"/>
    </source>
</evidence>
<dbReference type="Gene3D" id="1.10.530.10">
    <property type="match status" value="1"/>
</dbReference>
<reference evidence="4" key="1">
    <citation type="journal article" date="2017" name="Proc. Natl. Acad. Sci. U.S.A.">
        <title>Simulation of Deepwater Horizon oil plume reveals substrate specialization within a complex community of hydrocarbon-degraders.</title>
        <authorList>
            <person name="Hu P."/>
            <person name="Dubinsky E.A."/>
            <person name="Probst A.J."/>
            <person name="Wang J."/>
            <person name="Sieber C.M.K."/>
            <person name="Tom L.M."/>
            <person name="Gardinali P."/>
            <person name="Banfield J.F."/>
            <person name="Atlas R.M."/>
            <person name="Andersen G.L."/>
        </authorList>
    </citation>
    <scope>NUCLEOTIDE SEQUENCE [LARGE SCALE GENOMIC DNA]</scope>
</reference>
<feature type="domain" description="Transglycosylase SLT" evidence="2">
    <location>
        <begin position="224"/>
        <end position="320"/>
    </location>
</feature>
<proteinExistence type="predicted"/>
<dbReference type="Proteomes" id="UP000196531">
    <property type="component" value="Unassembled WGS sequence"/>
</dbReference>
<dbReference type="AlphaFoldDB" id="A0A1Y5F1A2"/>
<evidence type="ECO:0000256" key="1">
    <source>
        <dbReference type="SAM" id="SignalP"/>
    </source>
</evidence>
<feature type="signal peptide" evidence="1">
    <location>
        <begin position="1"/>
        <end position="18"/>
    </location>
</feature>
<dbReference type="InterPro" id="IPR023346">
    <property type="entry name" value="Lysozyme-like_dom_sf"/>
</dbReference>
<dbReference type="SUPFAM" id="SSF53955">
    <property type="entry name" value="Lysozyme-like"/>
    <property type="match status" value="1"/>
</dbReference>
<dbReference type="CDD" id="cd16894">
    <property type="entry name" value="MltD-like"/>
    <property type="match status" value="1"/>
</dbReference>
<accession>A0A1Y5F1A2</accession>